<feature type="region of interest" description="Disordered" evidence="1">
    <location>
        <begin position="1"/>
        <end position="86"/>
    </location>
</feature>
<evidence type="ECO:0000313" key="2">
    <source>
        <dbReference type="EMBL" id="KYG03621.1"/>
    </source>
</evidence>
<comment type="caution">
    <text evidence="2">The sequence shown here is derived from an EMBL/GenBank/DDBJ whole genome shotgun (WGS) entry which is preliminary data.</text>
</comment>
<sequence length="86" mass="9358">MYASRPASFRRRAWSSVSMPRVQHASRPSPFTPRTMSRTRSKAGPSFTSRHAAPMQNLVEPPARARSAAARTAPTSSMRSGPTSVS</sequence>
<feature type="compositionally biased region" description="Low complexity" evidence="1">
    <location>
        <begin position="61"/>
        <end position="77"/>
    </location>
</feature>
<evidence type="ECO:0000313" key="3">
    <source>
        <dbReference type="Proteomes" id="UP000075502"/>
    </source>
</evidence>
<protein>
    <submittedName>
        <fullName evidence="2">Uncharacterized protein</fullName>
    </submittedName>
</protein>
<accession>A0A150TG33</accession>
<dbReference type="Proteomes" id="UP000075502">
    <property type="component" value="Unassembled WGS sequence"/>
</dbReference>
<gene>
    <name evidence="2" type="ORF">BE21_50785</name>
</gene>
<evidence type="ECO:0000256" key="1">
    <source>
        <dbReference type="SAM" id="MobiDB-lite"/>
    </source>
</evidence>
<proteinExistence type="predicted"/>
<organism evidence="2 3">
    <name type="scientific">Sorangium cellulosum</name>
    <name type="common">Polyangium cellulosum</name>
    <dbReference type="NCBI Taxonomy" id="56"/>
    <lineage>
        <taxon>Bacteria</taxon>
        <taxon>Pseudomonadati</taxon>
        <taxon>Myxococcota</taxon>
        <taxon>Polyangia</taxon>
        <taxon>Polyangiales</taxon>
        <taxon>Polyangiaceae</taxon>
        <taxon>Sorangium</taxon>
    </lineage>
</organism>
<reference evidence="2 3" key="1">
    <citation type="submission" date="2014-02" db="EMBL/GenBank/DDBJ databases">
        <title>The small core and large imbalanced accessory genome model reveals a collaborative survival strategy of Sorangium cellulosum strains in nature.</title>
        <authorList>
            <person name="Han K."/>
            <person name="Peng R."/>
            <person name="Blom J."/>
            <person name="Li Y.-Z."/>
        </authorList>
    </citation>
    <scope>NUCLEOTIDE SEQUENCE [LARGE SCALE GENOMIC DNA]</scope>
    <source>
        <strain evidence="2 3">So0007-03</strain>
    </source>
</reference>
<name>A0A150TG33_SORCE</name>
<dbReference type="EMBL" id="JEME01002651">
    <property type="protein sequence ID" value="KYG03621.1"/>
    <property type="molecule type" value="Genomic_DNA"/>
</dbReference>
<dbReference type="AlphaFoldDB" id="A0A150TG33"/>